<organism evidence="2 3">
    <name type="scientific">Acorus calamus</name>
    <name type="common">Sweet flag</name>
    <dbReference type="NCBI Taxonomy" id="4465"/>
    <lineage>
        <taxon>Eukaryota</taxon>
        <taxon>Viridiplantae</taxon>
        <taxon>Streptophyta</taxon>
        <taxon>Embryophyta</taxon>
        <taxon>Tracheophyta</taxon>
        <taxon>Spermatophyta</taxon>
        <taxon>Magnoliopsida</taxon>
        <taxon>Liliopsida</taxon>
        <taxon>Acoraceae</taxon>
        <taxon>Acorus</taxon>
    </lineage>
</organism>
<dbReference type="AlphaFoldDB" id="A0AAV9D1H1"/>
<dbReference type="InterPro" id="IPR003462">
    <property type="entry name" value="ODC_Mu_crystall"/>
</dbReference>
<reference evidence="2" key="2">
    <citation type="submission" date="2023-06" db="EMBL/GenBank/DDBJ databases">
        <authorList>
            <person name="Ma L."/>
            <person name="Liu K.-W."/>
            <person name="Li Z."/>
            <person name="Hsiao Y.-Y."/>
            <person name="Qi Y."/>
            <person name="Fu T."/>
            <person name="Tang G."/>
            <person name="Zhang D."/>
            <person name="Sun W.-H."/>
            <person name="Liu D.-K."/>
            <person name="Li Y."/>
            <person name="Chen G.-Z."/>
            <person name="Liu X.-D."/>
            <person name="Liao X.-Y."/>
            <person name="Jiang Y.-T."/>
            <person name="Yu X."/>
            <person name="Hao Y."/>
            <person name="Huang J."/>
            <person name="Zhao X.-W."/>
            <person name="Ke S."/>
            <person name="Chen Y.-Y."/>
            <person name="Wu W.-L."/>
            <person name="Hsu J.-L."/>
            <person name="Lin Y.-F."/>
            <person name="Huang M.-D."/>
            <person name="Li C.-Y."/>
            <person name="Huang L."/>
            <person name="Wang Z.-W."/>
            <person name="Zhao X."/>
            <person name="Zhong W.-Y."/>
            <person name="Peng D.-H."/>
            <person name="Ahmad S."/>
            <person name="Lan S."/>
            <person name="Zhang J.-S."/>
            <person name="Tsai W.-C."/>
            <person name="Van De Peer Y."/>
            <person name="Liu Z.-J."/>
        </authorList>
    </citation>
    <scope>NUCLEOTIDE SEQUENCE</scope>
    <source>
        <strain evidence="2">CP</strain>
        <tissue evidence="2">Leaves</tissue>
    </source>
</reference>
<proteinExistence type="inferred from homology"/>
<dbReference type="SUPFAM" id="SSF51735">
    <property type="entry name" value="NAD(P)-binding Rossmann-fold domains"/>
    <property type="match status" value="1"/>
</dbReference>
<evidence type="ECO:0000256" key="1">
    <source>
        <dbReference type="ARBA" id="ARBA00008903"/>
    </source>
</evidence>
<accession>A0AAV9D1H1</accession>
<dbReference type="PANTHER" id="PTHR13812">
    <property type="entry name" value="KETIMINE REDUCTASE MU-CRYSTALLIN"/>
    <property type="match status" value="1"/>
</dbReference>
<evidence type="ECO:0000313" key="2">
    <source>
        <dbReference type="EMBL" id="KAK1294617.1"/>
    </source>
</evidence>
<dbReference type="Gene3D" id="3.40.50.720">
    <property type="entry name" value="NAD(P)-binding Rossmann-like Domain"/>
    <property type="match status" value="1"/>
</dbReference>
<reference evidence="2" key="1">
    <citation type="journal article" date="2023" name="Nat. Commun.">
        <title>Diploid and tetraploid genomes of Acorus and the evolution of monocots.</title>
        <authorList>
            <person name="Ma L."/>
            <person name="Liu K.W."/>
            <person name="Li Z."/>
            <person name="Hsiao Y.Y."/>
            <person name="Qi Y."/>
            <person name="Fu T."/>
            <person name="Tang G.D."/>
            <person name="Zhang D."/>
            <person name="Sun W.H."/>
            <person name="Liu D.K."/>
            <person name="Li Y."/>
            <person name="Chen G.Z."/>
            <person name="Liu X.D."/>
            <person name="Liao X.Y."/>
            <person name="Jiang Y.T."/>
            <person name="Yu X."/>
            <person name="Hao Y."/>
            <person name="Huang J."/>
            <person name="Zhao X.W."/>
            <person name="Ke S."/>
            <person name="Chen Y.Y."/>
            <person name="Wu W.L."/>
            <person name="Hsu J.L."/>
            <person name="Lin Y.F."/>
            <person name="Huang M.D."/>
            <person name="Li C.Y."/>
            <person name="Huang L."/>
            <person name="Wang Z.W."/>
            <person name="Zhao X."/>
            <person name="Zhong W.Y."/>
            <person name="Peng D.H."/>
            <person name="Ahmad S."/>
            <person name="Lan S."/>
            <person name="Zhang J.S."/>
            <person name="Tsai W.C."/>
            <person name="Van de Peer Y."/>
            <person name="Liu Z.J."/>
        </authorList>
    </citation>
    <scope>NUCLEOTIDE SEQUENCE</scope>
    <source>
        <strain evidence="2">CP</strain>
    </source>
</reference>
<dbReference type="Gene3D" id="3.30.1780.10">
    <property type="entry name" value="ornithine cyclodeaminase, domain 1"/>
    <property type="match status" value="1"/>
</dbReference>
<comment type="similarity">
    <text evidence="1">Belongs to the ornithine cyclodeaminase/mu-crystallin family.</text>
</comment>
<dbReference type="InterPro" id="IPR036291">
    <property type="entry name" value="NAD(P)-bd_dom_sf"/>
</dbReference>
<dbReference type="PIRSF" id="PIRSF001439">
    <property type="entry name" value="CryM"/>
    <property type="match status" value="1"/>
</dbReference>
<gene>
    <name evidence="2" type="ORF">QJS10_CPA16g01462</name>
</gene>
<dbReference type="InterPro" id="IPR023401">
    <property type="entry name" value="ODC_N"/>
</dbReference>
<dbReference type="Proteomes" id="UP001180020">
    <property type="component" value="Unassembled WGS sequence"/>
</dbReference>
<sequence>MSSTANHPPSLPQVLNLDASAVRSTLSYPTLISHLRSSLPSVSLSLHSPLRHNHTIDEPTSSSLLLMPSWSTSPSLPYIGVKILTSFPQNSSSNLPGINASYVLFDSSNGQTLASMEGTELTLWRTSSQSALASTYLSRTDSEVLVMVGAGALAYHLVRAHLHVRPSLKRVFVWNRTVEKAEALVRRLGEEGPGEVVFEVAEGLEEVIGLGDIISCATGSDRPLVFGERMKRGAHLDLVGSFGASMMECNDEALRRGRVFVDCEAALEESGELLGAFERGVLERGDVEGRLVELVSGEKVGRRGEEEVTVFKSVGSAVLDILAAQLVYEAFLQR</sequence>
<dbReference type="PANTHER" id="PTHR13812:SF19">
    <property type="entry name" value="KETIMINE REDUCTASE MU-CRYSTALLIN"/>
    <property type="match status" value="1"/>
</dbReference>
<dbReference type="NCBIfam" id="NF004793">
    <property type="entry name" value="PRK06141.1"/>
    <property type="match status" value="1"/>
</dbReference>
<dbReference type="FunFam" id="3.40.50.720:FF:000311">
    <property type="entry name" value="Ornithine cyclodeaminase"/>
    <property type="match status" value="1"/>
</dbReference>
<protein>
    <submittedName>
        <fullName evidence="2">Uncharacterized protein</fullName>
    </submittedName>
</protein>
<evidence type="ECO:0000313" key="3">
    <source>
        <dbReference type="Proteomes" id="UP001180020"/>
    </source>
</evidence>
<name>A0AAV9D1H1_ACOCL</name>
<dbReference type="GO" id="GO:0019752">
    <property type="term" value="P:carboxylic acid metabolic process"/>
    <property type="evidence" value="ECO:0007669"/>
    <property type="project" value="UniProtKB-ARBA"/>
</dbReference>
<keyword evidence="3" id="KW-1185">Reference proteome</keyword>
<dbReference type="Pfam" id="PF02423">
    <property type="entry name" value="OCD_Mu_crystall"/>
    <property type="match status" value="1"/>
</dbReference>
<dbReference type="EMBL" id="JAUJYO010000016">
    <property type="protein sequence ID" value="KAK1294617.1"/>
    <property type="molecule type" value="Genomic_DNA"/>
</dbReference>
<dbReference type="GO" id="GO:0016491">
    <property type="term" value="F:oxidoreductase activity"/>
    <property type="evidence" value="ECO:0007669"/>
    <property type="project" value="UniProtKB-ARBA"/>
</dbReference>
<comment type="caution">
    <text evidence="2">The sequence shown here is derived from an EMBL/GenBank/DDBJ whole genome shotgun (WGS) entry which is preliminary data.</text>
</comment>
<dbReference type="GO" id="GO:0005737">
    <property type="term" value="C:cytoplasm"/>
    <property type="evidence" value="ECO:0007669"/>
    <property type="project" value="TreeGrafter"/>
</dbReference>